<dbReference type="PANTHER" id="PTHR22807:SF53">
    <property type="entry name" value="RIBOSOMAL RNA SMALL SUBUNIT METHYLTRANSFERASE B-RELATED"/>
    <property type="match status" value="1"/>
</dbReference>
<dbReference type="PROSITE" id="PS51686">
    <property type="entry name" value="SAM_MT_RSMB_NOP"/>
    <property type="match status" value="1"/>
</dbReference>
<evidence type="ECO:0000256" key="5">
    <source>
        <dbReference type="ARBA" id="ARBA00022884"/>
    </source>
</evidence>
<dbReference type="Gene3D" id="1.10.940.10">
    <property type="entry name" value="NusB-like"/>
    <property type="match status" value="1"/>
</dbReference>
<evidence type="ECO:0000259" key="8">
    <source>
        <dbReference type="PROSITE" id="PS51686"/>
    </source>
</evidence>
<organism evidence="9 10">
    <name type="scientific">Leucobacter luti</name>
    <dbReference type="NCBI Taxonomy" id="340320"/>
    <lineage>
        <taxon>Bacteria</taxon>
        <taxon>Bacillati</taxon>
        <taxon>Actinomycetota</taxon>
        <taxon>Actinomycetes</taxon>
        <taxon>Micrococcales</taxon>
        <taxon>Microbacteriaceae</taxon>
        <taxon>Leucobacter</taxon>
    </lineage>
</organism>
<feature type="binding site" evidence="6">
    <location>
        <position position="403"/>
    </location>
    <ligand>
        <name>S-adenosyl-L-methionine</name>
        <dbReference type="ChEBI" id="CHEBI:59789"/>
    </ligand>
</feature>
<comment type="caution">
    <text evidence="9">The sequence shown here is derived from an EMBL/GenBank/DDBJ whole genome shotgun (WGS) entry which is preliminary data.</text>
</comment>
<evidence type="ECO:0000256" key="3">
    <source>
        <dbReference type="ARBA" id="ARBA00022679"/>
    </source>
</evidence>
<feature type="binding site" evidence="6">
    <location>
        <position position="377"/>
    </location>
    <ligand>
        <name>S-adenosyl-L-methionine</name>
        <dbReference type="ChEBI" id="CHEBI:59789"/>
    </ligand>
</feature>
<dbReference type="InterPro" id="IPR029063">
    <property type="entry name" value="SAM-dependent_MTases_sf"/>
</dbReference>
<keyword evidence="3 6" id="KW-0808">Transferase</keyword>
<dbReference type="InterPro" id="IPR001678">
    <property type="entry name" value="MeTrfase_RsmB-F_NOP2_dom"/>
</dbReference>
<sequence length="541" mass="57720">MSGADRERREERGRGEQGRKQQGRSGNAQGDTGGRARGAASRRGTGRGSQGRPAQEQRRAQRPRISAPRLVAYDVLRDVEERESYANLALPSRIRDANLDGRDAGLATELVAGALRWRGRYDRIIELAAGRAIDEIDSRTRNVLRLGVHQVLGMRTAAHAAVNESVELQRRVGNQNAAGFVNGVLRTVGRSTNQEWDAAITAEARTPDEALAARTSHPAWVLRALRDALRHEGRDAELEDLLAADNDAPRVSLAVLPGSERTPAEAASAMAQSDGAAADAPDEEPLDGPSLSAAGPSPLGLELSGGDPARAIAAIGEPEGLVRVQDQGSQLAALALTRVRPVRSGERWLDLCAGPGGKTAVLGAEAILGGARVRANEVSEHRAELVRRSVAAVADAVEVVSHDGRDAAAYGDELFDRILVDAPCTGLGALRRRPEARWRKQPSDLPGLTALQAELLDAAAARLVRGGILAYVTCSPHLAETRIAVDRLLTRTPELTELDARAVLRTVARGELDVAGEALSAQLWPHRHGTDAMFVALFQRS</sequence>
<feature type="binding site" evidence="6">
    <location>
        <position position="421"/>
    </location>
    <ligand>
        <name>S-adenosyl-L-methionine</name>
        <dbReference type="ChEBI" id="CHEBI:59789"/>
    </ligand>
</feature>
<dbReference type="GO" id="GO:0006355">
    <property type="term" value="P:regulation of DNA-templated transcription"/>
    <property type="evidence" value="ECO:0007669"/>
    <property type="project" value="InterPro"/>
</dbReference>
<feature type="region of interest" description="Disordered" evidence="7">
    <location>
        <begin position="1"/>
        <end position="65"/>
    </location>
</feature>
<evidence type="ECO:0000313" key="10">
    <source>
        <dbReference type="Proteomes" id="UP000295601"/>
    </source>
</evidence>
<keyword evidence="5 6" id="KW-0694">RNA-binding</keyword>
<keyword evidence="2 6" id="KW-0489">Methyltransferase</keyword>
<dbReference type="AlphaFoldDB" id="A0A4R6RZL9"/>
<dbReference type="InterPro" id="IPR018314">
    <property type="entry name" value="RsmB/NOL1/NOP2-like_CS"/>
</dbReference>
<protein>
    <submittedName>
        <fullName evidence="9">16S rRNA (Cytosine967-C5)-methyltransferase</fullName>
    </submittedName>
</protein>
<dbReference type="GO" id="GO:0001510">
    <property type="term" value="P:RNA methylation"/>
    <property type="evidence" value="ECO:0007669"/>
    <property type="project" value="InterPro"/>
</dbReference>
<feature type="compositionally biased region" description="Low complexity" evidence="7">
    <location>
        <begin position="264"/>
        <end position="279"/>
    </location>
</feature>
<evidence type="ECO:0000313" key="9">
    <source>
        <dbReference type="EMBL" id="TDP92659.1"/>
    </source>
</evidence>
<dbReference type="SUPFAM" id="SSF53335">
    <property type="entry name" value="S-adenosyl-L-methionine-dependent methyltransferases"/>
    <property type="match status" value="1"/>
</dbReference>
<feature type="domain" description="SAM-dependent MTase RsmB/NOP-type" evidence="8">
    <location>
        <begin position="242"/>
        <end position="541"/>
    </location>
</feature>
<keyword evidence="4 6" id="KW-0949">S-adenosyl-L-methionine</keyword>
<dbReference type="GO" id="GO:0003723">
    <property type="term" value="F:RNA binding"/>
    <property type="evidence" value="ECO:0007669"/>
    <property type="project" value="UniProtKB-UniRule"/>
</dbReference>
<comment type="similarity">
    <text evidence="1 6">Belongs to the class I-like SAM-binding methyltransferase superfamily. RsmB/NOP family.</text>
</comment>
<dbReference type="InterPro" id="IPR049560">
    <property type="entry name" value="MeTrfase_RsmB-F_NOP2_cat"/>
</dbReference>
<proteinExistence type="inferred from homology"/>
<feature type="compositionally biased region" description="Basic and acidic residues" evidence="7">
    <location>
        <begin position="1"/>
        <end position="19"/>
    </location>
</feature>
<dbReference type="PROSITE" id="PS01153">
    <property type="entry name" value="NOL1_NOP2_SUN"/>
    <property type="match status" value="1"/>
</dbReference>
<dbReference type="InterPro" id="IPR006027">
    <property type="entry name" value="NusB_RsmB_TIM44"/>
</dbReference>
<dbReference type="Pfam" id="PF01029">
    <property type="entry name" value="NusB"/>
    <property type="match status" value="1"/>
</dbReference>
<keyword evidence="10" id="KW-1185">Reference proteome</keyword>
<accession>A0A4R6RZL9</accession>
<dbReference type="EMBL" id="SNYA01000004">
    <property type="protein sequence ID" value="TDP92659.1"/>
    <property type="molecule type" value="Genomic_DNA"/>
</dbReference>
<reference evidence="9 10" key="1">
    <citation type="submission" date="2019-03" db="EMBL/GenBank/DDBJ databases">
        <title>Genomic analyses of the natural microbiome of Caenorhabditis elegans.</title>
        <authorList>
            <person name="Samuel B."/>
        </authorList>
    </citation>
    <scope>NUCLEOTIDE SEQUENCE [LARGE SCALE GENOMIC DNA]</scope>
    <source>
        <strain evidence="9 10">JUb18</strain>
    </source>
</reference>
<dbReference type="GO" id="GO:0008173">
    <property type="term" value="F:RNA methyltransferase activity"/>
    <property type="evidence" value="ECO:0007669"/>
    <property type="project" value="InterPro"/>
</dbReference>
<dbReference type="InterPro" id="IPR035926">
    <property type="entry name" value="NusB-like_sf"/>
</dbReference>
<evidence type="ECO:0000256" key="4">
    <source>
        <dbReference type="ARBA" id="ARBA00022691"/>
    </source>
</evidence>
<dbReference type="CDD" id="cd02440">
    <property type="entry name" value="AdoMet_MTases"/>
    <property type="match status" value="1"/>
</dbReference>
<evidence type="ECO:0000256" key="6">
    <source>
        <dbReference type="PROSITE-ProRule" id="PRU01023"/>
    </source>
</evidence>
<dbReference type="Proteomes" id="UP000295601">
    <property type="component" value="Unassembled WGS sequence"/>
</dbReference>
<evidence type="ECO:0000256" key="7">
    <source>
        <dbReference type="SAM" id="MobiDB-lite"/>
    </source>
</evidence>
<name>A0A4R6RZL9_9MICO</name>
<feature type="binding site" evidence="6">
    <location>
        <begin position="352"/>
        <end position="358"/>
    </location>
    <ligand>
        <name>S-adenosyl-L-methionine</name>
        <dbReference type="ChEBI" id="CHEBI:59789"/>
    </ligand>
</feature>
<dbReference type="PANTHER" id="PTHR22807">
    <property type="entry name" value="NOP2 YEAST -RELATED NOL1/NOP2/FMU SUN DOMAIN-CONTAINING"/>
    <property type="match status" value="1"/>
</dbReference>
<dbReference type="SUPFAM" id="SSF48013">
    <property type="entry name" value="NusB-like"/>
    <property type="match status" value="1"/>
</dbReference>
<feature type="active site" description="Nucleophile" evidence="6">
    <location>
        <position position="474"/>
    </location>
</feature>
<evidence type="ECO:0000256" key="1">
    <source>
        <dbReference type="ARBA" id="ARBA00007494"/>
    </source>
</evidence>
<gene>
    <name evidence="9" type="ORF">EDF62_1881</name>
</gene>
<dbReference type="InterPro" id="IPR023267">
    <property type="entry name" value="RCMT"/>
</dbReference>
<evidence type="ECO:0000256" key="2">
    <source>
        <dbReference type="ARBA" id="ARBA00022603"/>
    </source>
</evidence>
<feature type="region of interest" description="Disordered" evidence="7">
    <location>
        <begin position="256"/>
        <end position="303"/>
    </location>
</feature>
<dbReference type="Gene3D" id="3.40.50.150">
    <property type="entry name" value="Vaccinia Virus protein VP39"/>
    <property type="match status" value="1"/>
</dbReference>
<dbReference type="PRINTS" id="PR02008">
    <property type="entry name" value="RCMTFAMILY"/>
</dbReference>
<dbReference type="Pfam" id="PF01189">
    <property type="entry name" value="Methyltr_RsmB-F"/>
    <property type="match status" value="1"/>
</dbReference>